<dbReference type="AlphaFoldDB" id="A0A8J2HJP6"/>
<comment type="caution">
    <text evidence="1">The sequence shown here is derived from an EMBL/GenBank/DDBJ whole genome shotgun (WGS) entry which is preliminary data.</text>
</comment>
<name>A0A8J2HJP6_COTCN</name>
<evidence type="ECO:0000313" key="1">
    <source>
        <dbReference type="EMBL" id="CAG5099939.1"/>
    </source>
</evidence>
<sequence>MFKPEKFNRPPNAAISSRAYDNRLHTTQLPCTLLRSTLLTLFHCGQLIRAVVYVARRYDSGSVVRTWQYNTELLDSCPIGLVLDSIPIGVTSDWIEFDY</sequence>
<reference evidence="1" key="1">
    <citation type="submission" date="2021-04" db="EMBL/GenBank/DDBJ databases">
        <authorList>
            <person name="Chebbi M.A.C M."/>
        </authorList>
    </citation>
    <scope>NUCLEOTIDE SEQUENCE</scope>
</reference>
<dbReference type="EMBL" id="CAJNRD030001122">
    <property type="protein sequence ID" value="CAG5099939.1"/>
    <property type="molecule type" value="Genomic_DNA"/>
</dbReference>
<dbReference type="Proteomes" id="UP000786811">
    <property type="component" value="Unassembled WGS sequence"/>
</dbReference>
<accession>A0A8J2HJP6</accession>
<protein>
    <submittedName>
        <fullName evidence="1">Uncharacterized protein</fullName>
    </submittedName>
</protein>
<evidence type="ECO:0000313" key="2">
    <source>
        <dbReference type="Proteomes" id="UP000786811"/>
    </source>
</evidence>
<proteinExistence type="predicted"/>
<organism evidence="1 2">
    <name type="scientific">Cotesia congregata</name>
    <name type="common">Parasitoid wasp</name>
    <name type="synonym">Apanteles congregatus</name>
    <dbReference type="NCBI Taxonomy" id="51543"/>
    <lineage>
        <taxon>Eukaryota</taxon>
        <taxon>Metazoa</taxon>
        <taxon>Ecdysozoa</taxon>
        <taxon>Arthropoda</taxon>
        <taxon>Hexapoda</taxon>
        <taxon>Insecta</taxon>
        <taxon>Pterygota</taxon>
        <taxon>Neoptera</taxon>
        <taxon>Endopterygota</taxon>
        <taxon>Hymenoptera</taxon>
        <taxon>Apocrita</taxon>
        <taxon>Ichneumonoidea</taxon>
        <taxon>Braconidae</taxon>
        <taxon>Microgastrinae</taxon>
        <taxon>Cotesia</taxon>
    </lineage>
</organism>
<gene>
    <name evidence="1" type="ORF">HICCMSTLAB_LOCUS9310</name>
</gene>
<keyword evidence="2" id="KW-1185">Reference proteome</keyword>